<dbReference type="AlphaFoldDB" id="A0A3N0I142"/>
<comment type="caution">
    <text evidence="1">The sequence shown here is derived from an EMBL/GenBank/DDBJ whole genome shotgun (WGS) entry which is preliminary data.</text>
</comment>
<protein>
    <submittedName>
        <fullName evidence="1">DUF4186 domain-containing protein</fullName>
    </submittedName>
</protein>
<dbReference type="EMBL" id="RJQC01000002">
    <property type="protein sequence ID" value="RNM30628.1"/>
    <property type="molecule type" value="Genomic_DNA"/>
</dbReference>
<gene>
    <name evidence="1" type="ORF">EDX97_07560</name>
</gene>
<accession>A0A3N0I142</accession>
<organism evidence="1 2">
    <name type="scientific">Absicoccus porci</name>
    <dbReference type="NCBI Taxonomy" id="2486576"/>
    <lineage>
        <taxon>Bacteria</taxon>
        <taxon>Bacillati</taxon>
        <taxon>Bacillota</taxon>
        <taxon>Erysipelotrichia</taxon>
        <taxon>Erysipelotrichales</taxon>
        <taxon>Erysipelotrichaceae</taxon>
        <taxon>Absicoccus</taxon>
    </lineage>
</organism>
<name>A0A3N0I142_9FIRM</name>
<dbReference type="Proteomes" id="UP000276568">
    <property type="component" value="Unassembled WGS sequence"/>
</dbReference>
<dbReference type="InterPro" id="IPR020378">
    <property type="entry name" value="DUF4186"/>
</dbReference>
<proteinExistence type="predicted"/>
<keyword evidence="2" id="KW-1185">Reference proteome</keyword>
<dbReference type="RefSeq" id="WP_128520536.1">
    <property type="nucleotide sequence ID" value="NZ_JALFCT010000012.1"/>
</dbReference>
<dbReference type="Pfam" id="PF13811">
    <property type="entry name" value="DUF4186"/>
    <property type="match status" value="1"/>
</dbReference>
<evidence type="ECO:0000313" key="2">
    <source>
        <dbReference type="Proteomes" id="UP000276568"/>
    </source>
</evidence>
<reference evidence="1 2" key="1">
    <citation type="submission" date="2018-11" db="EMBL/GenBank/DDBJ databases">
        <title>Clostridium sp. nov., a member of the family Erysipelotrichaceae isolated from pig faeces.</title>
        <authorList>
            <person name="Chang Y.-H."/>
        </authorList>
    </citation>
    <scope>NUCLEOTIDE SEQUENCE [LARGE SCALE GENOMIC DNA]</scope>
    <source>
        <strain evidence="1 2">YH-panp20</strain>
    </source>
</reference>
<dbReference type="OrthoDB" id="9787478at2"/>
<evidence type="ECO:0000313" key="1">
    <source>
        <dbReference type="EMBL" id="RNM30628.1"/>
    </source>
</evidence>
<sequence>MKILHVDKPISIDFDTDVIECLADPNCDFSWILDIRDQCIQKHILFRFVSTGPTLIKDGKIYHIPTNQQVSQAKKAQIDYSPNDDLFVRLSHSKFRSSFYLRKKDRTYIQQKGWETIDQHAHDFIASRLAPAHPHHDGKQTPMKGHPVFLAQHATGTCCRNCLYKWHHIPKEKDLTDKEQNYICQVIMDWLFRQMEK</sequence>